<feature type="compositionally biased region" description="Polar residues" evidence="1">
    <location>
        <begin position="300"/>
        <end position="317"/>
    </location>
</feature>
<evidence type="ECO:0000313" key="2">
    <source>
        <dbReference type="EMBL" id="CAE0473133.1"/>
    </source>
</evidence>
<feature type="compositionally biased region" description="Low complexity" evidence="1">
    <location>
        <begin position="558"/>
        <end position="632"/>
    </location>
</feature>
<feature type="region of interest" description="Disordered" evidence="1">
    <location>
        <begin position="272"/>
        <end position="365"/>
    </location>
</feature>
<reference evidence="2" key="1">
    <citation type="submission" date="2021-01" db="EMBL/GenBank/DDBJ databases">
        <authorList>
            <person name="Corre E."/>
            <person name="Pelletier E."/>
            <person name="Niang G."/>
            <person name="Scheremetjew M."/>
            <person name="Finn R."/>
            <person name="Kale V."/>
            <person name="Holt S."/>
            <person name="Cochrane G."/>
            <person name="Meng A."/>
            <person name="Brown T."/>
            <person name="Cohen L."/>
        </authorList>
    </citation>
    <scope>NUCLEOTIDE SEQUENCE</scope>
    <source>
        <strain evidence="2">MM31A-1</strain>
    </source>
</reference>
<feature type="compositionally biased region" description="Basic and acidic residues" evidence="1">
    <location>
        <begin position="318"/>
        <end position="330"/>
    </location>
</feature>
<feature type="region of interest" description="Disordered" evidence="1">
    <location>
        <begin position="398"/>
        <end position="651"/>
    </location>
</feature>
<protein>
    <submittedName>
        <fullName evidence="2">Uncharacterized protein</fullName>
    </submittedName>
</protein>
<feature type="compositionally biased region" description="Low complexity" evidence="1">
    <location>
        <begin position="123"/>
        <end position="136"/>
    </location>
</feature>
<feature type="compositionally biased region" description="Basic residues" evidence="1">
    <location>
        <begin position="430"/>
        <end position="439"/>
    </location>
</feature>
<accession>A0A7S3QCE0</accession>
<feature type="compositionally biased region" description="Polar residues" evidence="1">
    <location>
        <begin position="38"/>
        <end position="47"/>
    </location>
</feature>
<feature type="region of interest" description="Disordered" evidence="1">
    <location>
        <begin position="115"/>
        <end position="139"/>
    </location>
</feature>
<organism evidence="2">
    <name type="scientific">Chaetoceros debilis</name>
    <dbReference type="NCBI Taxonomy" id="122233"/>
    <lineage>
        <taxon>Eukaryota</taxon>
        <taxon>Sar</taxon>
        <taxon>Stramenopiles</taxon>
        <taxon>Ochrophyta</taxon>
        <taxon>Bacillariophyta</taxon>
        <taxon>Coscinodiscophyceae</taxon>
        <taxon>Chaetocerotophycidae</taxon>
        <taxon>Chaetocerotales</taxon>
        <taxon>Chaetocerotaceae</taxon>
        <taxon>Chaetoceros</taxon>
    </lineage>
</organism>
<feature type="compositionally biased region" description="Basic residues" evidence="1">
    <location>
        <begin position="513"/>
        <end position="535"/>
    </location>
</feature>
<sequence length="651" mass="70778">MVTSISSLTLRIPKKSSSRSGNDVGDGDSNGRDELRIAQSNSNSQLGRNIDVGMDIDIINRRAPKSNSCKRQRADGFDYHHQGGESRTGFDREMKIPRRLSLHKNIVPQNKRNTNLNVRRCNSPGGASSSSSGSGSTCTVTSMDVNMEIEGGHVNVTGGHVKRQRPKSESQLDNPGMPLLIQHQHNQHFQAQLQLQNQIQQTSPYDDGQVPKSRLEMKKKKRIWLRDLSSAMQVKAQPPISLSASHTIHKSASLKKELAPVVTMTMHATTTPITKKKKTTRITIKTSRSKESLSDIKKTASASSGERSGLARNQSWISKDDETKVVKSKQDGPASENMADTPASVSSSAAKDVKEDKGKQPKSPDAVRQLSLLELHQMAQYGGNIAEKVKLSRRAAARKVEEKLKSSQMKRMKSVDQNKIDNNSSLKPVIRMKKSKTKAKRDLSSETSKVSQRQRSSGLGSKPGSELTSWNKKKEHPLRISLKMNLSKRKREGSQGNDTHPTRGVVPFSSNKSKPRLHPHSHAQGKTREMKKKPKPPTVVQIRRKKKPRVLDKDESTSDSSSGEESCSESESGSNSGSSTSDSESNTSSDGSSSDSNSSDGNSSDGTSSGSSTSGSSSSGSSSSSSTVTSRTSDSDRESEQGSKSSSSRLT</sequence>
<feature type="region of interest" description="Disordered" evidence="1">
    <location>
        <begin position="1"/>
        <end position="48"/>
    </location>
</feature>
<dbReference type="EMBL" id="HBIO01023414">
    <property type="protein sequence ID" value="CAE0473133.1"/>
    <property type="molecule type" value="Transcribed_RNA"/>
</dbReference>
<proteinExistence type="predicted"/>
<gene>
    <name evidence="2" type="ORF">CDEB00056_LOCUS17986</name>
</gene>
<feature type="compositionally biased region" description="Low complexity" evidence="1">
    <location>
        <begin position="642"/>
        <end position="651"/>
    </location>
</feature>
<feature type="compositionally biased region" description="Polar residues" evidence="1">
    <location>
        <begin position="445"/>
        <end position="459"/>
    </location>
</feature>
<name>A0A7S3QCE0_9STRA</name>
<feature type="compositionally biased region" description="Basic and acidic residues" evidence="1">
    <location>
        <begin position="288"/>
        <end position="298"/>
    </location>
</feature>
<dbReference type="AlphaFoldDB" id="A0A7S3QCE0"/>
<feature type="compositionally biased region" description="Basic and acidic residues" evidence="1">
    <location>
        <begin position="72"/>
        <end position="89"/>
    </location>
</feature>
<feature type="region of interest" description="Disordered" evidence="1">
    <location>
        <begin position="63"/>
        <end position="89"/>
    </location>
</feature>
<evidence type="ECO:0000256" key="1">
    <source>
        <dbReference type="SAM" id="MobiDB-lite"/>
    </source>
</evidence>